<sequence length="67" mass="7790">MQSLVGKGIEPSIYERVKTLFLQFPRKKIYLHFFPGKQEEIQVNFVLIKLYDSNTQAGYYNASAALF</sequence>
<evidence type="ECO:0000313" key="2">
    <source>
        <dbReference type="Proteomes" id="UP000284361"/>
    </source>
</evidence>
<protein>
    <submittedName>
        <fullName evidence="1">Uncharacterized protein</fullName>
    </submittedName>
</protein>
<dbReference type="Proteomes" id="UP000284361">
    <property type="component" value="Unassembled WGS sequence"/>
</dbReference>
<organism evidence="1 2">
    <name type="scientific">Phocaeicola plebeius</name>
    <dbReference type="NCBI Taxonomy" id="310297"/>
    <lineage>
        <taxon>Bacteria</taxon>
        <taxon>Pseudomonadati</taxon>
        <taxon>Bacteroidota</taxon>
        <taxon>Bacteroidia</taxon>
        <taxon>Bacteroidales</taxon>
        <taxon>Bacteroidaceae</taxon>
        <taxon>Phocaeicola</taxon>
    </lineage>
</organism>
<accession>A0A414FLP6</accession>
<dbReference type="AlphaFoldDB" id="A0A414FLP6"/>
<proteinExistence type="predicted"/>
<gene>
    <name evidence="1" type="ORF">DW789_13885</name>
</gene>
<dbReference type="EMBL" id="QSJG01000038">
    <property type="protein sequence ID" value="RHD49736.1"/>
    <property type="molecule type" value="Genomic_DNA"/>
</dbReference>
<name>A0A414FLP6_9BACT</name>
<comment type="caution">
    <text evidence="1">The sequence shown here is derived from an EMBL/GenBank/DDBJ whole genome shotgun (WGS) entry which is preliminary data.</text>
</comment>
<reference evidence="1 2" key="1">
    <citation type="submission" date="2018-08" db="EMBL/GenBank/DDBJ databases">
        <title>A genome reference for cultivated species of the human gut microbiota.</title>
        <authorList>
            <person name="Zou Y."/>
            <person name="Xue W."/>
            <person name="Luo G."/>
        </authorList>
    </citation>
    <scope>NUCLEOTIDE SEQUENCE [LARGE SCALE GENOMIC DNA]</scope>
    <source>
        <strain evidence="1 2">AM31-10</strain>
    </source>
</reference>
<evidence type="ECO:0000313" key="1">
    <source>
        <dbReference type="EMBL" id="RHD49736.1"/>
    </source>
</evidence>